<gene>
    <name evidence="1" type="ORF">T10_699</name>
</gene>
<evidence type="ECO:0000313" key="2">
    <source>
        <dbReference type="Proteomes" id="UP000054843"/>
    </source>
</evidence>
<organism evidence="1 2">
    <name type="scientific">Trichinella papuae</name>
    <dbReference type="NCBI Taxonomy" id="268474"/>
    <lineage>
        <taxon>Eukaryota</taxon>
        <taxon>Metazoa</taxon>
        <taxon>Ecdysozoa</taxon>
        <taxon>Nematoda</taxon>
        <taxon>Enoplea</taxon>
        <taxon>Dorylaimia</taxon>
        <taxon>Trichinellida</taxon>
        <taxon>Trichinellidae</taxon>
        <taxon>Trichinella</taxon>
    </lineage>
</organism>
<keyword evidence="2" id="KW-1185">Reference proteome</keyword>
<name>A0A0V1M8R5_9BILA</name>
<reference evidence="1 2" key="1">
    <citation type="submission" date="2015-01" db="EMBL/GenBank/DDBJ databases">
        <title>Evolution of Trichinella species and genotypes.</title>
        <authorList>
            <person name="Korhonen P.K."/>
            <person name="Edoardo P."/>
            <person name="Giuseppe L.R."/>
            <person name="Gasser R.B."/>
        </authorList>
    </citation>
    <scope>NUCLEOTIDE SEQUENCE [LARGE SCALE GENOMIC DNA]</scope>
    <source>
        <strain evidence="1">ISS1980</strain>
    </source>
</reference>
<accession>A0A0V1M8R5</accession>
<protein>
    <submittedName>
        <fullName evidence="1">Uncharacterized protein</fullName>
    </submittedName>
</protein>
<dbReference type="Proteomes" id="UP000054843">
    <property type="component" value="Unassembled WGS sequence"/>
</dbReference>
<proteinExistence type="predicted"/>
<evidence type="ECO:0000313" key="1">
    <source>
        <dbReference type="EMBL" id="KRZ67742.1"/>
    </source>
</evidence>
<sequence length="50" mass="5331">MHGLDSESRELIREMVTGSTTVIKGDGGALSNKIEINQGSALNKAEWASK</sequence>
<dbReference type="AlphaFoldDB" id="A0A0V1M8R5"/>
<dbReference type="EMBL" id="JYDO01000186">
    <property type="protein sequence ID" value="KRZ67742.1"/>
    <property type="molecule type" value="Genomic_DNA"/>
</dbReference>
<comment type="caution">
    <text evidence="1">The sequence shown here is derived from an EMBL/GenBank/DDBJ whole genome shotgun (WGS) entry which is preliminary data.</text>
</comment>